<evidence type="ECO:0000313" key="6">
    <source>
        <dbReference type="Proteomes" id="UP000198337"/>
    </source>
</evidence>
<dbReference type="PANTHER" id="PTHR43280">
    <property type="entry name" value="ARAC-FAMILY TRANSCRIPTIONAL REGULATOR"/>
    <property type="match status" value="1"/>
</dbReference>
<evidence type="ECO:0000256" key="1">
    <source>
        <dbReference type="ARBA" id="ARBA00023015"/>
    </source>
</evidence>
<dbReference type="InterPro" id="IPR011051">
    <property type="entry name" value="RmlC_Cupin_sf"/>
</dbReference>
<gene>
    <name evidence="5" type="ORF">SAMN04488009_1565</name>
</gene>
<keyword evidence="6" id="KW-1185">Reference proteome</keyword>
<comment type="caution">
    <text evidence="5">The sequence shown here is derived from an EMBL/GenBank/DDBJ whole genome shotgun (WGS) entry which is preliminary data.</text>
</comment>
<dbReference type="InterPro" id="IPR009057">
    <property type="entry name" value="Homeodomain-like_sf"/>
</dbReference>
<dbReference type="InterPro" id="IPR014710">
    <property type="entry name" value="RmlC-like_jellyroll"/>
</dbReference>
<evidence type="ECO:0000256" key="2">
    <source>
        <dbReference type="ARBA" id="ARBA00023125"/>
    </source>
</evidence>
<dbReference type="RefSeq" id="WP_089260041.1">
    <property type="nucleotide sequence ID" value="NZ_FZNV01000002.1"/>
</dbReference>
<dbReference type="Pfam" id="PF07883">
    <property type="entry name" value="Cupin_2"/>
    <property type="match status" value="1"/>
</dbReference>
<evidence type="ECO:0000313" key="5">
    <source>
        <dbReference type="EMBL" id="SNR42164.1"/>
    </source>
</evidence>
<protein>
    <submittedName>
        <fullName evidence="5">Transcriptional regulator, AraC family</fullName>
    </submittedName>
</protein>
<name>A0ABY1SFJ0_9FLAO</name>
<dbReference type="Gene3D" id="1.10.10.60">
    <property type="entry name" value="Homeodomain-like"/>
    <property type="match status" value="2"/>
</dbReference>
<dbReference type="SMART" id="SM00342">
    <property type="entry name" value="HTH_ARAC"/>
    <property type="match status" value="1"/>
</dbReference>
<dbReference type="Gene3D" id="2.60.120.10">
    <property type="entry name" value="Jelly Rolls"/>
    <property type="match status" value="1"/>
</dbReference>
<dbReference type="EMBL" id="FZNV01000002">
    <property type="protein sequence ID" value="SNR42164.1"/>
    <property type="molecule type" value="Genomic_DNA"/>
</dbReference>
<dbReference type="PROSITE" id="PS01124">
    <property type="entry name" value="HTH_ARAC_FAMILY_2"/>
    <property type="match status" value="1"/>
</dbReference>
<dbReference type="PROSITE" id="PS00041">
    <property type="entry name" value="HTH_ARAC_FAMILY_1"/>
    <property type="match status" value="1"/>
</dbReference>
<dbReference type="InterPro" id="IPR018060">
    <property type="entry name" value="HTH_AraC"/>
</dbReference>
<reference evidence="5 6" key="1">
    <citation type="submission" date="2017-06" db="EMBL/GenBank/DDBJ databases">
        <authorList>
            <person name="Varghese N."/>
            <person name="Submissions S."/>
        </authorList>
    </citation>
    <scope>NUCLEOTIDE SEQUENCE [LARGE SCALE GENOMIC DNA]</scope>
    <source>
        <strain evidence="5 6">DSM 19840</strain>
    </source>
</reference>
<proteinExistence type="predicted"/>
<dbReference type="Pfam" id="PF12833">
    <property type="entry name" value="HTH_18"/>
    <property type="match status" value="1"/>
</dbReference>
<keyword evidence="3" id="KW-0804">Transcription</keyword>
<dbReference type="InterPro" id="IPR013096">
    <property type="entry name" value="Cupin_2"/>
</dbReference>
<organism evidence="5 6">
    <name type="scientific">Maribacter sedimenticola</name>
    <dbReference type="NCBI Taxonomy" id="228956"/>
    <lineage>
        <taxon>Bacteria</taxon>
        <taxon>Pseudomonadati</taxon>
        <taxon>Bacteroidota</taxon>
        <taxon>Flavobacteriia</taxon>
        <taxon>Flavobacteriales</taxon>
        <taxon>Flavobacteriaceae</taxon>
        <taxon>Maribacter</taxon>
    </lineage>
</organism>
<feature type="domain" description="HTH araC/xylS-type" evidence="4">
    <location>
        <begin position="187"/>
        <end position="285"/>
    </location>
</feature>
<dbReference type="PANTHER" id="PTHR43280:SF27">
    <property type="entry name" value="TRANSCRIPTIONAL REGULATOR MTLR"/>
    <property type="match status" value="1"/>
</dbReference>
<dbReference type="SUPFAM" id="SSF51182">
    <property type="entry name" value="RmlC-like cupins"/>
    <property type="match status" value="1"/>
</dbReference>
<dbReference type="Proteomes" id="UP000198337">
    <property type="component" value="Unassembled WGS sequence"/>
</dbReference>
<keyword evidence="2" id="KW-0238">DNA-binding</keyword>
<evidence type="ECO:0000256" key="3">
    <source>
        <dbReference type="ARBA" id="ARBA00023163"/>
    </source>
</evidence>
<accession>A0ABY1SFJ0</accession>
<dbReference type="SUPFAM" id="SSF46689">
    <property type="entry name" value="Homeodomain-like"/>
    <property type="match status" value="2"/>
</dbReference>
<dbReference type="InterPro" id="IPR018062">
    <property type="entry name" value="HTH_AraC-typ_CS"/>
</dbReference>
<sequence>MKSALQKSPIPETKAYLARTLNEPVFDPHWHFHSEYQLFLVLEGSGTRFIGDNVKSYKAGDITFTGPNLPHMWRSEHVHEQEKNIAWSKGVVIYFHENFLGENLLKTDEAIRLRQVFHKSRRGMEFTGTTATILQKLMLELLDKDGFEGILHLLKILDFISQTKEYGILASPGYTNTLREADTQRMFNVYAFVMNNFKRRMTLDELAQLTNMTPTSFSRYFKLHANKSFSEFVSEIRIGHACKLLIEQKMNVSQACYESGFSTLSNFNKQFKNITQRTPLAYKKEYEVY</sequence>
<keyword evidence="1" id="KW-0805">Transcription regulation</keyword>
<evidence type="ECO:0000259" key="4">
    <source>
        <dbReference type="PROSITE" id="PS01124"/>
    </source>
</evidence>